<dbReference type="EMBL" id="ML986586">
    <property type="protein sequence ID" value="KAF2268551.1"/>
    <property type="molecule type" value="Genomic_DNA"/>
</dbReference>
<gene>
    <name evidence="2" type="ORF">CC78DRAFT_576038</name>
</gene>
<evidence type="ECO:0000256" key="1">
    <source>
        <dbReference type="SAM" id="Phobius"/>
    </source>
</evidence>
<keyword evidence="1" id="KW-0812">Transmembrane</keyword>
<proteinExistence type="predicted"/>
<evidence type="ECO:0000313" key="2">
    <source>
        <dbReference type="EMBL" id="KAF2268551.1"/>
    </source>
</evidence>
<reference evidence="3" key="1">
    <citation type="journal article" date="2020" name="Stud. Mycol.">
        <title>101 Dothideomycetes genomes: A test case for predicting lifestyles and emergence of pathogens.</title>
        <authorList>
            <person name="Haridas S."/>
            <person name="Albert R."/>
            <person name="Binder M."/>
            <person name="Bloem J."/>
            <person name="LaButti K."/>
            <person name="Salamov A."/>
            <person name="Andreopoulos B."/>
            <person name="Baker S."/>
            <person name="Barry K."/>
            <person name="Bills G."/>
            <person name="Bluhm B."/>
            <person name="Cannon C."/>
            <person name="Castanera R."/>
            <person name="Culley D."/>
            <person name="Daum C."/>
            <person name="Ezra D."/>
            <person name="Gonzalez J."/>
            <person name="Henrissat B."/>
            <person name="Kuo A."/>
            <person name="Liang C."/>
            <person name="Lipzen A."/>
            <person name="Lutzoni F."/>
            <person name="Magnuson J."/>
            <person name="Mondo S."/>
            <person name="Nolan M."/>
            <person name="Ohm R."/>
            <person name="Pangilinan J."/>
            <person name="Park H.-J."/>
            <person name="Ramirez L."/>
            <person name="Alfaro M."/>
            <person name="Sun H."/>
            <person name="Tritt A."/>
            <person name="Yoshinaga Y."/>
            <person name="Zwiers L.-H."/>
            <person name="Turgeon B."/>
            <person name="Goodwin S."/>
            <person name="Spatafora J."/>
            <person name="Crous P."/>
            <person name="Grigoriev I."/>
        </authorList>
    </citation>
    <scope>NUCLEOTIDE SEQUENCE [LARGE SCALE GENOMIC DNA]</scope>
    <source>
        <strain evidence="3">CBS 304.66</strain>
    </source>
</reference>
<protein>
    <submittedName>
        <fullName evidence="2">Uncharacterized protein</fullName>
    </submittedName>
</protein>
<dbReference type="Proteomes" id="UP000800093">
    <property type="component" value="Unassembled WGS sequence"/>
</dbReference>
<comment type="caution">
    <text evidence="2">The sequence shown here is derived from an EMBL/GenBank/DDBJ whole genome shotgun (WGS) entry which is preliminary data.</text>
</comment>
<name>A0A9P4KHX3_9PLEO</name>
<keyword evidence="3" id="KW-1185">Reference proteome</keyword>
<sequence length="76" mass="7965">MPASQQSLVLDPVTLRRSQVIAVAVIVPRASSSLAVVVVSLWLPLTGCFLAGNLFSLPSEEASRPLALPQSPLDSP</sequence>
<accession>A0A9P4KHX3</accession>
<keyword evidence="1" id="KW-0472">Membrane</keyword>
<organism evidence="2 3">
    <name type="scientific">Lojkania enalia</name>
    <dbReference type="NCBI Taxonomy" id="147567"/>
    <lineage>
        <taxon>Eukaryota</taxon>
        <taxon>Fungi</taxon>
        <taxon>Dikarya</taxon>
        <taxon>Ascomycota</taxon>
        <taxon>Pezizomycotina</taxon>
        <taxon>Dothideomycetes</taxon>
        <taxon>Pleosporomycetidae</taxon>
        <taxon>Pleosporales</taxon>
        <taxon>Pleosporales incertae sedis</taxon>
        <taxon>Lojkania</taxon>
    </lineage>
</organism>
<dbReference type="AlphaFoldDB" id="A0A9P4KHX3"/>
<evidence type="ECO:0000313" key="3">
    <source>
        <dbReference type="Proteomes" id="UP000800093"/>
    </source>
</evidence>
<keyword evidence="1" id="KW-1133">Transmembrane helix</keyword>
<feature type="transmembrane region" description="Helical" evidence="1">
    <location>
        <begin position="20"/>
        <end position="43"/>
    </location>
</feature>